<evidence type="ECO:0000313" key="1">
    <source>
        <dbReference type="EMBL" id="OGG20965.1"/>
    </source>
</evidence>
<name>A0A1F6A8E2_9BACT</name>
<dbReference type="EMBL" id="MFJN01000032">
    <property type="protein sequence ID" value="OGG20965.1"/>
    <property type="molecule type" value="Genomic_DNA"/>
</dbReference>
<evidence type="ECO:0000313" key="2">
    <source>
        <dbReference type="Proteomes" id="UP000177092"/>
    </source>
</evidence>
<organism evidence="1 2">
    <name type="scientific">Candidatus Gottesmanbacteria bacterium RIFCSPHIGHO2_02_FULL_40_13</name>
    <dbReference type="NCBI Taxonomy" id="1798384"/>
    <lineage>
        <taxon>Bacteria</taxon>
        <taxon>Candidatus Gottesmaniibacteriota</taxon>
    </lineage>
</organism>
<dbReference type="Proteomes" id="UP000177092">
    <property type="component" value="Unassembled WGS sequence"/>
</dbReference>
<dbReference type="AlphaFoldDB" id="A0A1F6A8E2"/>
<sequence length="112" mass="12175">MVELSSYYRPIFPDRDSHDNPQILAWAKPAERGYELVPIVMQKGALYAITYPGDGASYTYGKILKATGTLDFFGEGPVLLDATINYVGGDIKTSGIFFISLFDGVSVGELTA</sequence>
<accession>A0A1F6A8E2</accession>
<proteinExistence type="predicted"/>
<reference evidence="1 2" key="1">
    <citation type="journal article" date="2016" name="Nat. Commun.">
        <title>Thousands of microbial genomes shed light on interconnected biogeochemical processes in an aquifer system.</title>
        <authorList>
            <person name="Anantharaman K."/>
            <person name="Brown C.T."/>
            <person name="Hug L.A."/>
            <person name="Sharon I."/>
            <person name="Castelle C.J."/>
            <person name="Probst A.J."/>
            <person name="Thomas B.C."/>
            <person name="Singh A."/>
            <person name="Wilkins M.J."/>
            <person name="Karaoz U."/>
            <person name="Brodie E.L."/>
            <person name="Williams K.H."/>
            <person name="Hubbard S.S."/>
            <person name="Banfield J.F."/>
        </authorList>
    </citation>
    <scope>NUCLEOTIDE SEQUENCE [LARGE SCALE GENOMIC DNA]</scope>
</reference>
<protein>
    <submittedName>
        <fullName evidence="1">Uncharacterized protein</fullName>
    </submittedName>
</protein>
<comment type="caution">
    <text evidence="1">The sequence shown here is derived from an EMBL/GenBank/DDBJ whole genome shotgun (WGS) entry which is preliminary data.</text>
</comment>
<gene>
    <name evidence="1" type="ORF">A3D03_00010</name>
</gene>